<gene>
    <name evidence="9" type="primary">bioA</name>
    <name evidence="10" type="ORF">PPSIR1_04358</name>
</gene>
<comment type="pathway">
    <text evidence="2 9">Cofactor biosynthesis; biotin biosynthesis; 7,8-diaminononanoate from 8-amino-7-oxononanoate (SAM route): step 1/1.</text>
</comment>
<comment type="similarity">
    <text evidence="9">Belongs to the class-III pyridoxal-phosphate-dependent aminotransferase family. BioA subfamily.</text>
</comment>
<feature type="binding site" evidence="9">
    <location>
        <position position="273"/>
    </location>
    <ligand>
        <name>pyridoxal 5'-phosphate</name>
        <dbReference type="ChEBI" id="CHEBI:597326"/>
    </ligand>
</feature>
<proteinExistence type="inferred from homology"/>
<evidence type="ECO:0000256" key="1">
    <source>
        <dbReference type="ARBA" id="ARBA00001933"/>
    </source>
</evidence>
<evidence type="ECO:0000313" key="11">
    <source>
        <dbReference type="Proteomes" id="UP000005801"/>
    </source>
</evidence>
<dbReference type="PANTHER" id="PTHR42684:SF17">
    <property type="entry name" value="ADENOSYLMETHIONINE-8-AMINO-7-OXONONANOATE AMINOTRANSFERASE"/>
    <property type="match status" value="1"/>
</dbReference>
<dbReference type="GO" id="GO:0005737">
    <property type="term" value="C:cytoplasm"/>
    <property type="evidence" value="ECO:0007669"/>
    <property type="project" value="UniProtKB-SubCell"/>
</dbReference>
<keyword evidence="7 9" id="KW-0663">Pyridoxal phosphate</keyword>
<comment type="caution">
    <text evidence="10">The sequence shown here is derived from an EMBL/GenBank/DDBJ whole genome shotgun (WGS) entry which is preliminary data.</text>
</comment>
<evidence type="ECO:0000256" key="5">
    <source>
        <dbReference type="ARBA" id="ARBA00022691"/>
    </source>
</evidence>
<dbReference type="Gene3D" id="3.90.1150.10">
    <property type="entry name" value="Aspartate Aminotransferase, domain 1"/>
    <property type="match status" value="1"/>
</dbReference>
<dbReference type="InterPro" id="IPR015421">
    <property type="entry name" value="PyrdxlP-dep_Trfase_major"/>
</dbReference>
<name>A6GBA1_9BACT</name>
<dbReference type="CDD" id="cd00610">
    <property type="entry name" value="OAT_like"/>
    <property type="match status" value="1"/>
</dbReference>
<dbReference type="GO" id="GO:0030170">
    <property type="term" value="F:pyridoxal phosphate binding"/>
    <property type="evidence" value="ECO:0007669"/>
    <property type="project" value="UniProtKB-UniRule"/>
</dbReference>
<keyword evidence="4 9" id="KW-0808">Transferase</keyword>
<keyword evidence="3 9" id="KW-0032">Aminotransferase</keyword>
<dbReference type="SUPFAM" id="SSF53383">
    <property type="entry name" value="PLP-dependent transferases"/>
    <property type="match status" value="1"/>
</dbReference>
<evidence type="ECO:0000313" key="10">
    <source>
        <dbReference type="EMBL" id="EDM76810.1"/>
    </source>
</evidence>
<dbReference type="Pfam" id="PF00202">
    <property type="entry name" value="Aminotran_3"/>
    <property type="match status" value="1"/>
</dbReference>
<comment type="catalytic activity">
    <reaction evidence="8 9">
        <text>(8S)-8-amino-7-oxononanoate + S-adenosyl-L-methionine = S-adenosyl-4-methylsulfanyl-2-oxobutanoate + (7R,8S)-7,8-diammoniononanoate</text>
        <dbReference type="Rhea" id="RHEA:16861"/>
        <dbReference type="ChEBI" id="CHEBI:16490"/>
        <dbReference type="ChEBI" id="CHEBI:59789"/>
        <dbReference type="ChEBI" id="CHEBI:149468"/>
        <dbReference type="ChEBI" id="CHEBI:149469"/>
        <dbReference type="EC" id="2.6.1.62"/>
    </reaction>
</comment>
<accession>A6GBA1</accession>
<keyword evidence="11" id="KW-1185">Reference proteome</keyword>
<feature type="site" description="Participates in the substrate recognition with KAPA and in a stacking interaction with the adenine ring of SAM" evidence="9">
    <location>
        <position position="18"/>
    </location>
</feature>
<keyword evidence="9" id="KW-0963">Cytoplasm</keyword>
<dbReference type="RefSeq" id="WP_006973992.1">
    <property type="nucleotide sequence ID" value="NZ_ABCS01000057.1"/>
</dbReference>
<dbReference type="Proteomes" id="UP000005801">
    <property type="component" value="Unassembled WGS sequence"/>
</dbReference>
<dbReference type="EMBL" id="ABCS01000057">
    <property type="protein sequence ID" value="EDM76810.1"/>
    <property type="molecule type" value="Genomic_DNA"/>
</dbReference>
<evidence type="ECO:0000256" key="6">
    <source>
        <dbReference type="ARBA" id="ARBA00022756"/>
    </source>
</evidence>
<dbReference type="InterPro" id="IPR005815">
    <property type="entry name" value="BioA"/>
</dbReference>
<feature type="modified residue" description="N6-(pyridoxal phosphate)lysine" evidence="9">
    <location>
        <position position="302"/>
    </location>
</feature>
<dbReference type="UniPathway" id="UPA00078">
    <property type="reaction ID" value="UER00160"/>
</dbReference>
<evidence type="ECO:0000256" key="8">
    <source>
        <dbReference type="ARBA" id="ARBA00048449"/>
    </source>
</evidence>
<evidence type="ECO:0000256" key="9">
    <source>
        <dbReference type="HAMAP-Rule" id="MF_00834"/>
    </source>
</evidence>
<keyword evidence="6 9" id="KW-0093">Biotin biosynthesis</keyword>
<dbReference type="NCBIfam" id="TIGR00508">
    <property type="entry name" value="bioA"/>
    <property type="match status" value="1"/>
</dbReference>
<feature type="binding site" evidence="9">
    <location>
        <position position="158"/>
    </location>
    <ligand>
        <name>substrate</name>
    </ligand>
</feature>
<sequence>MSPTDLRARDRAVVWHPATHFGDLEQNPPVPIASASGVWLKTPDGREILDAIGSWWTSIHGHGHPRIVAAVREQVGRLDHVMFAGFTHEPAVALAEALIAAAPRDDVREPSYAKVFYSDCGSASIEVALKLSYQRRVLCGQTDGRSGKRRFAALRNSYHGETLGALAVCGSPAWREPFGSLLHDALYLPAPSQADHAHADLASEHPEHRPELGADSPEADAAVAALEAHADELSALIVEPIIQCAGRMVMPGAGFYRRLAETCRACDIHLIADEIAVGFGRTGKLIASEWSGVVPDLMCLSKGLSGGVLPLAATLIRNGFEAPFHGSPSNTFAHSHTFTGNPVTCAAGLASLAVFAEERTLEGLPARIAHMERLRLQLTQRHAAVIESRQAGMVAALVVDRERGPADGRLGLALRRAAMDRGVLLRPLHDTIYWMPALNVGEAELERIAAVTSEVIDEVLGR</sequence>
<dbReference type="InterPro" id="IPR005814">
    <property type="entry name" value="Aminotrans_3"/>
</dbReference>
<comment type="subunit">
    <text evidence="9">Homodimer.</text>
</comment>
<comment type="function">
    <text evidence="9">Catalyzes the transfer of the alpha-amino group from S-adenosyl-L-methionine (SAM) to 7-keto-8-aminopelargonic acid (KAPA) to form 7,8-diaminopelargonic acid (DAPA). It is the only aminotransferase known to utilize SAM as an amino donor.</text>
</comment>
<feature type="binding site" evidence="9">
    <location>
        <position position="426"/>
    </location>
    <ligand>
        <name>substrate</name>
    </ligand>
</feature>
<dbReference type="InterPro" id="IPR015422">
    <property type="entry name" value="PyrdxlP-dep_Trfase_small"/>
</dbReference>
<organism evidence="10 11">
    <name type="scientific">Plesiocystis pacifica SIR-1</name>
    <dbReference type="NCBI Taxonomy" id="391625"/>
    <lineage>
        <taxon>Bacteria</taxon>
        <taxon>Pseudomonadati</taxon>
        <taxon>Myxococcota</taxon>
        <taxon>Polyangia</taxon>
        <taxon>Nannocystales</taxon>
        <taxon>Nannocystaceae</taxon>
        <taxon>Plesiocystis</taxon>
    </lineage>
</organism>
<dbReference type="STRING" id="391625.PPSIR1_04358"/>
<dbReference type="AlphaFoldDB" id="A6GBA1"/>
<dbReference type="InterPro" id="IPR049704">
    <property type="entry name" value="Aminotrans_3_PPA_site"/>
</dbReference>
<dbReference type="GO" id="GO:0009102">
    <property type="term" value="P:biotin biosynthetic process"/>
    <property type="evidence" value="ECO:0007669"/>
    <property type="project" value="UniProtKB-UniRule"/>
</dbReference>
<dbReference type="HAMAP" id="MF_00834">
    <property type="entry name" value="BioA"/>
    <property type="match status" value="1"/>
</dbReference>
<dbReference type="InterPro" id="IPR015424">
    <property type="entry name" value="PyrdxlP-dep_Trfase"/>
</dbReference>
<feature type="binding site" evidence="9">
    <location>
        <position position="335"/>
    </location>
    <ligand>
        <name>substrate</name>
    </ligand>
</feature>
<dbReference type="eggNOG" id="COG0161">
    <property type="taxonomic scope" value="Bacteria"/>
</dbReference>
<feature type="binding site" evidence="9">
    <location>
        <begin position="121"/>
        <end position="122"/>
    </location>
    <ligand>
        <name>pyridoxal 5'-phosphate</name>
        <dbReference type="ChEBI" id="CHEBI:597326"/>
    </ligand>
</feature>
<comment type="subcellular location">
    <subcellularLocation>
        <location evidence="9">Cytoplasm</location>
    </subcellularLocation>
</comment>
<feature type="binding site" evidence="9">
    <location>
        <position position="302"/>
    </location>
    <ligand>
        <name>substrate</name>
    </ligand>
</feature>
<dbReference type="Gene3D" id="3.40.640.10">
    <property type="entry name" value="Type I PLP-dependent aspartate aminotransferase-like (Major domain)"/>
    <property type="match status" value="1"/>
</dbReference>
<dbReference type="PANTHER" id="PTHR42684">
    <property type="entry name" value="ADENOSYLMETHIONINE-8-AMINO-7-OXONONANOATE AMINOTRANSFERASE"/>
    <property type="match status" value="1"/>
</dbReference>
<comment type="cofactor">
    <cofactor evidence="1 9">
        <name>pyridoxal 5'-phosphate</name>
        <dbReference type="ChEBI" id="CHEBI:597326"/>
    </cofactor>
</comment>
<keyword evidence="5 9" id="KW-0949">S-adenosyl-L-methionine</keyword>
<dbReference type="EC" id="2.6.1.62" evidence="9"/>
<feature type="binding site" evidence="9">
    <location>
        <position position="55"/>
    </location>
    <ligand>
        <name>substrate</name>
    </ligand>
</feature>
<evidence type="ECO:0000256" key="4">
    <source>
        <dbReference type="ARBA" id="ARBA00022679"/>
    </source>
</evidence>
<protein>
    <recommendedName>
        <fullName evidence="9">Adenosylmethionine-8-amino-7-oxononanoate aminotransferase</fullName>
        <ecNumber evidence="9">2.6.1.62</ecNumber>
    </recommendedName>
    <alternativeName>
        <fullName evidence="9">7,8-diamino-pelargonic acid aminotransferase</fullName>
        <shortName evidence="9">DAPA AT</shortName>
        <shortName evidence="9">DAPA aminotransferase</shortName>
    </alternativeName>
    <alternativeName>
        <fullName evidence="9">7,8-diaminononanoate synthase</fullName>
        <shortName evidence="9">DANS</shortName>
    </alternativeName>
    <alternativeName>
        <fullName evidence="9">Diaminopelargonic acid synthase</fullName>
    </alternativeName>
</protein>
<dbReference type="GO" id="GO:0004015">
    <property type="term" value="F:adenosylmethionine-8-amino-7-oxononanoate transaminase activity"/>
    <property type="evidence" value="ECO:0007669"/>
    <property type="project" value="UniProtKB-UniRule"/>
</dbReference>
<reference evidence="10 11" key="1">
    <citation type="submission" date="2007-06" db="EMBL/GenBank/DDBJ databases">
        <authorList>
            <person name="Shimkets L."/>
            <person name="Ferriera S."/>
            <person name="Johnson J."/>
            <person name="Kravitz S."/>
            <person name="Beeson K."/>
            <person name="Sutton G."/>
            <person name="Rogers Y.-H."/>
            <person name="Friedman R."/>
            <person name="Frazier M."/>
            <person name="Venter J.C."/>
        </authorList>
    </citation>
    <scope>NUCLEOTIDE SEQUENCE [LARGE SCALE GENOMIC DNA]</scope>
    <source>
        <strain evidence="10 11">SIR-1</strain>
    </source>
</reference>
<evidence type="ECO:0000256" key="7">
    <source>
        <dbReference type="ARBA" id="ARBA00022898"/>
    </source>
</evidence>
<feature type="binding site" evidence="9">
    <location>
        <begin position="336"/>
        <end position="337"/>
    </location>
    <ligand>
        <name>pyridoxal 5'-phosphate</name>
        <dbReference type="ChEBI" id="CHEBI:597326"/>
    </ligand>
</feature>
<evidence type="ECO:0000256" key="2">
    <source>
        <dbReference type="ARBA" id="ARBA00005063"/>
    </source>
</evidence>
<dbReference type="PROSITE" id="PS00600">
    <property type="entry name" value="AA_TRANSFER_CLASS_3"/>
    <property type="match status" value="1"/>
</dbReference>
<dbReference type="OrthoDB" id="9801834at2"/>
<evidence type="ECO:0000256" key="3">
    <source>
        <dbReference type="ARBA" id="ARBA00022576"/>
    </source>
</evidence>